<dbReference type="SUPFAM" id="SSF56801">
    <property type="entry name" value="Acetyl-CoA synthetase-like"/>
    <property type="match status" value="1"/>
</dbReference>
<keyword evidence="2" id="KW-1185">Reference proteome</keyword>
<sequence>MYASTSSCKTVHDLMTMPDALRSLSPRSSVTDIDWPPVLTRDAASLFALLTELDRTPSLNDDEFAAAQGRQLQALARHASQQSGYFLERLKRSGLNADDLCHPDSLRALPVMTRQEVQANGATLACAQVPESHGPVHETGTSGSLGQPVIVKRTGITQLFWNAFTVREHRWQQRDLSARFAAIRADLPSEGARVDDWGAPLNLLYRTGPAFALASNRPIDDQIAWLDSIEPRYLLTYPTNLSELLDRWETRGHGLDGLAQIRTIGETVTDALRERVHAVLGVPIADTYSSQEFGTIAIQAASDELYHVMAENYIVEVLDDAGEPCAEGQTGRVIVTDLHNYAMPLVRYETGDYAQPGAPGRGPRGLPTLRRIMGRKRNMIVIDGTRRWPSLNAHRYREVAPIEQYQIVQTTPETIEVRLVCAPLTRAQEHELGDIILEALEHPFRLTFAYYAQRIPLGRTGKFEEFMSLVA</sequence>
<name>A0A158AQW7_9BURK</name>
<protein>
    <submittedName>
        <fullName evidence="1">Phenylacetate-CoA ligase</fullName>
    </submittedName>
</protein>
<dbReference type="GO" id="GO:0016874">
    <property type="term" value="F:ligase activity"/>
    <property type="evidence" value="ECO:0007669"/>
    <property type="project" value="UniProtKB-KW"/>
</dbReference>
<dbReference type="InterPro" id="IPR042099">
    <property type="entry name" value="ANL_N_sf"/>
</dbReference>
<evidence type="ECO:0000313" key="2">
    <source>
        <dbReference type="Proteomes" id="UP000054624"/>
    </source>
</evidence>
<dbReference type="Proteomes" id="UP000054624">
    <property type="component" value="Unassembled WGS sequence"/>
</dbReference>
<dbReference type="PANTHER" id="PTHR36932:SF1">
    <property type="entry name" value="CAPSULAR POLYSACCHARIDE BIOSYNTHESIS PROTEIN"/>
    <property type="match status" value="1"/>
</dbReference>
<dbReference type="Gene3D" id="3.40.50.12780">
    <property type="entry name" value="N-terminal domain of ligase-like"/>
    <property type="match status" value="1"/>
</dbReference>
<reference evidence="2" key="1">
    <citation type="submission" date="2016-01" db="EMBL/GenBank/DDBJ databases">
        <authorList>
            <person name="Peeters Charlotte."/>
        </authorList>
    </citation>
    <scope>NUCLEOTIDE SEQUENCE [LARGE SCALE GENOMIC DNA]</scope>
</reference>
<dbReference type="EMBL" id="FCOI02000008">
    <property type="protein sequence ID" value="SAK60192.1"/>
    <property type="molecule type" value="Genomic_DNA"/>
</dbReference>
<dbReference type="STRING" id="1777137.AWB76_02864"/>
<accession>A0A158AQW7</accession>
<gene>
    <name evidence="1" type="ORF">AWB76_02864</name>
</gene>
<keyword evidence="1" id="KW-0436">Ligase</keyword>
<evidence type="ECO:0000313" key="1">
    <source>
        <dbReference type="EMBL" id="SAK60192.1"/>
    </source>
</evidence>
<proteinExistence type="predicted"/>
<organism evidence="1 2">
    <name type="scientific">Caballeronia temeraria</name>
    <dbReference type="NCBI Taxonomy" id="1777137"/>
    <lineage>
        <taxon>Bacteria</taxon>
        <taxon>Pseudomonadati</taxon>
        <taxon>Pseudomonadota</taxon>
        <taxon>Betaproteobacteria</taxon>
        <taxon>Burkholderiales</taxon>
        <taxon>Burkholderiaceae</taxon>
        <taxon>Caballeronia</taxon>
    </lineage>
</organism>
<dbReference type="AlphaFoldDB" id="A0A158AQW7"/>
<dbReference type="InterPro" id="IPR053158">
    <property type="entry name" value="CapK_Type1_Caps_Biosynth"/>
</dbReference>
<dbReference type="PANTHER" id="PTHR36932">
    <property type="entry name" value="CAPSULAR POLYSACCHARIDE BIOSYNTHESIS PROTEIN"/>
    <property type="match status" value="1"/>
</dbReference>